<gene>
    <name evidence="1" type="ORF">SPARVUS_LOCUS11868837</name>
</gene>
<sequence length="79" mass="8355">MALSRKGLTSGAIKGLTVCCFTMWPVCAFHCKHTALYGSAMLSHTKQCAGADRGDICIVYLQVSPPSVILGDRQVPAGN</sequence>
<reference evidence="1" key="1">
    <citation type="submission" date="2023-05" db="EMBL/GenBank/DDBJ databases">
        <authorList>
            <person name="Stuckert A."/>
        </authorList>
    </citation>
    <scope>NUCLEOTIDE SEQUENCE</scope>
</reference>
<keyword evidence="2" id="KW-1185">Reference proteome</keyword>
<protein>
    <recommendedName>
        <fullName evidence="3">Secreted protein</fullName>
    </recommendedName>
</protein>
<proteinExistence type="predicted"/>
<evidence type="ECO:0000313" key="1">
    <source>
        <dbReference type="EMBL" id="CAI9595272.1"/>
    </source>
</evidence>
<name>A0ABN9FE95_9NEOB</name>
<evidence type="ECO:0000313" key="2">
    <source>
        <dbReference type="Proteomes" id="UP001162483"/>
    </source>
</evidence>
<feature type="non-terminal residue" evidence="1">
    <location>
        <position position="79"/>
    </location>
</feature>
<dbReference type="EMBL" id="CATNWA010016774">
    <property type="protein sequence ID" value="CAI9595272.1"/>
    <property type="molecule type" value="Genomic_DNA"/>
</dbReference>
<evidence type="ECO:0008006" key="3">
    <source>
        <dbReference type="Google" id="ProtNLM"/>
    </source>
</evidence>
<dbReference type="Proteomes" id="UP001162483">
    <property type="component" value="Unassembled WGS sequence"/>
</dbReference>
<comment type="caution">
    <text evidence="1">The sequence shown here is derived from an EMBL/GenBank/DDBJ whole genome shotgun (WGS) entry which is preliminary data.</text>
</comment>
<organism evidence="1 2">
    <name type="scientific">Staurois parvus</name>
    <dbReference type="NCBI Taxonomy" id="386267"/>
    <lineage>
        <taxon>Eukaryota</taxon>
        <taxon>Metazoa</taxon>
        <taxon>Chordata</taxon>
        <taxon>Craniata</taxon>
        <taxon>Vertebrata</taxon>
        <taxon>Euteleostomi</taxon>
        <taxon>Amphibia</taxon>
        <taxon>Batrachia</taxon>
        <taxon>Anura</taxon>
        <taxon>Neobatrachia</taxon>
        <taxon>Ranoidea</taxon>
        <taxon>Ranidae</taxon>
        <taxon>Staurois</taxon>
    </lineage>
</organism>
<accession>A0ABN9FE95</accession>